<dbReference type="UniPathway" id="UPA00074">
    <property type="reaction ID" value="UER00124"/>
</dbReference>
<accession>A0A1Y1S3A1</accession>
<evidence type="ECO:0000256" key="6">
    <source>
        <dbReference type="ARBA" id="ARBA00022962"/>
    </source>
</evidence>
<proteinExistence type="inferred from homology"/>
<dbReference type="InterPro" id="IPR029055">
    <property type="entry name" value="Ntn_hydrolases_N"/>
</dbReference>
<evidence type="ECO:0000256" key="7">
    <source>
        <dbReference type="HAMAP-Rule" id="MF_01931"/>
    </source>
</evidence>
<dbReference type="Pfam" id="PF13537">
    <property type="entry name" value="GATase_7"/>
    <property type="match status" value="1"/>
</dbReference>
<comment type="catalytic activity">
    <reaction evidence="7 8">
        <text>5-phospho-beta-D-ribosylamine + L-glutamate + diphosphate = 5-phospho-alpha-D-ribose 1-diphosphate + L-glutamine + H2O</text>
        <dbReference type="Rhea" id="RHEA:14905"/>
        <dbReference type="ChEBI" id="CHEBI:15377"/>
        <dbReference type="ChEBI" id="CHEBI:29985"/>
        <dbReference type="ChEBI" id="CHEBI:33019"/>
        <dbReference type="ChEBI" id="CHEBI:58017"/>
        <dbReference type="ChEBI" id="CHEBI:58359"/>
        <dbReference type="ChEBI" id="CHEBI:58681"/>
        <dbReference type="EC" id="2.4.2.14"/>
    </reaction>
</comment>
<keyword evidence="4 7" id="KW-0808">Transferase</keyword>
<dbReference type="InterPro" id="IPR005854">
    <property type="entry name" value="PurF"/>
</dbReference>
<keyword evidence="7" id="KW-0004">4Fe-4S</keyword>
<comment type="cofactor">
    <cofactor evidence="7 10">
        <name>Mg(2+)</name>
        <dbReference type="ChEBI" id="CHEBI:18420"/>
    </cofactor>
    <text evidence="7 10">Binds 1 Mg(2+) ion per subunit.</text>
</comment>
<keyword evidence="7 11" id="KW-0408">Iron</keyword>
<dbReference type="CDD" id="cd06223">
    <property type="entry name" value="PRTases_typeI"/>
    <property type="match status" value="1"/>
</dbReference>
<evidence type="ECO:0000256" key="8">
    <source>
        <dbReference type="PIRNR" id="PIRNR000485"/>
    </source>
</evidence>
<keyword evidence="14" id="KW-1185">Reference proteome</keyword>
<feature type="binding site" evidence="7 11">
    <location>
        <position position="450"/>
    </location>
    <ligand>
        <name>[4Fe-4S] cluster</name>
        <dbReference type="ChEBI" id="CHEBI:49883"/>
    </ligand>
</feature>
<dbReference type="SUPFAM" id="SSF56235">
    <property type="entry name" value="N-terminal nucleophile aminohydrolases (Ntn hydrolases)"/>
    <property type="match status" value="1"/>
</dbReference>
<keyword evidence="7 11" id="KW-0411">Iron-sulfur</keyword>
<dbReference type="Gene3D" id="3.40.50.2020">
    <property type="match status" value="1"/>
</dbReference>
<feature type="binding site" evidence="7 11">
    <location>
        <position position="254"/>
    </location>
    <ligand>
        <name>[4Fe-4S] cluster</name>
        <dbReference type="ChEBI" id="CHEBI:49883"/>
    </ligand>
</feature>
<evidence type="ECO:0000256" key="4">
    <source>
        <dbReference type="ARBA" id="ARBA00022679"/>
    </source>
</evidence>
<feature type="binding site" evidence="7 10">
    <location>
        <position position="363"/>
    </location>
    <ligand>
        <name>Mg(2+)</name>
        <dbReference type="ChEBI" id="CHEBI:18420"/>
    </ligand>
</feature>
<organism evidence="13 14">
    <name type="scientific">Marispirochaeta aestuarii</name>
    <dbReference type="NCBI Taxonomy" id="1963862"/>
    <lineage>
        <taxon>Bacteria</taxon>
        <taxon>Pseudomonadati</taxon>
        <taxon>Spirochaetota</taxon>
        <taxon>Spirochaetia</taxon>
        <taxon>Spirochaetales</taxon>
        <taxon>Spirochaetaceae</taxon>
        <taxon>Marispirochaeta</taxon>
    </lineage>
</organism>
<dbReference type="NCBIfam" id="TIGR01134">
    <property type="entry name" value="purF"/>
    <property type="match status" value="1"/>
</dbReference>
<evidence type="ECO:0000259" key="12">
    <source>
        <dbReference type="PROSITE" id="PS51278"/>
    </source>
</evidence>
<comment type="cofactor">
    <cofactor evidence="7 11">
        <name>[4Fe-4S] cluster</name>
        <dbReference type="ChEBI" id="CHEBI:49883"/>
    </cofactor>
    <text evidence="7 11">Binds 1 [4Fe-4S] cluster per subunit.</text>
</comment>
<sequence>MEQQGDSLRHHCGVVGVHSANPDNIPEKLFYGLFALQHRGQESAGICYRKEIPEDGTGRFVTYKDLGMVSTVLSRYLEKPHPSTLGIGHVRYSTRGGNRLENAQPLAASCNKGSAAIAHNGNISNASALNARLSMDGSIFQSTSDTELILHMIARSRQPDFKSALIETLGELEGAFSMVMLHEDQLIAIRDPWGFRPLYIGFSDTITAVASETCALDMLKIRDFREVKPGEILYIDSSGVKSETFAPGTEPKRCVFELIYFARPDSLVFEESVHLTRKAMGAALAMDESAEADLVMPVPDSGNSAALGYAEQSGLPFEQGLTRNHYAGRSFILPTTSQRELAVRMKLHPVREVVRGKRIILVDDSLVRGTTSRILISLMREAGAKEVHLRLSAPEIKFPCYYGIDIPTRKELISNSLSPDGIAAHIGADSVKFLKIPRLMECLKDGEGYCYACFTGNYPVQPREV</sequence>
<keyword evidence="7 10" id="KW-0479">Metal-binding</keyword>
<dbReference type="GO" id="GO:0009113">
    <property type="term" value="P:purine nucleobase biosynthetic process"/>
    <property type="evidence" value="ECO:0007669"/>
    <property type="project" value="UniProtKB-UniRule"/>
</dbReference>
<evidence type="ECO:0000256" key="3">
    <source>
        <dbReference type="ARBA" id="ARBA00022676"/>
    </source>
</evidence>
<dbReference type="RefSeq" id="WP_083047214.1">
    <property type="nucleotide sequence ID" value="NZ_MWQY01000001.1"/>
</dbReference>
<dbReference type="Gene3D" id="3.60.20.10">
    <property type="entry name" value="Glutamine Phosphoribosylpyrophosphate, subunit 1, domain 1"/>
    <property type="match status" value="1"/>
</dbReference>
<evidence type="ECO:0000313" key="14">
    <source>
        <dbReference type="Proteomes" id="UP000192343"/>
    </source>
</evidence>
<dbReference type="EMBL" id="MWQY01000001">
    <property type="protein sequence ID" value="ORC38462.1"/>
    <property type="molecule type" value="Genomic_DNA"/>
</dbReference>
<evidence type="ECO:0000256" key="11">
    <source>
        <dbReference type="PIRSR" id="PIRSR000485-3"/>
    </source>
</evidence>
<dbReference type="AlphaFoldDB" id="A0A1Y1S3A1"/>
<feature type="domain" description="Glutamine amidotransferase type-2" evidence="12">
    <location>
        <begin position="12"/>
        <end position="238"/>
    </location>
</feature>
<dbReference type="InterPro" id="IPR029057">
    <property type="entry name" value="PRTase-like"/>
</dbReference>
<gene>
    <name evidence="7" type="primary">purF</name>
    <name evidence="13" type="ORF">B4O97_00445</name>
</gene>
<dbReference type="InterPro" id="IPR017932">
    <property type="entry name" value="GATase_2_dom"/>
</dbReference>
<feature type="binding site" evidence="7 10">
    <location>
        <position position="364"/>
    </location>
    <ligand>
        <name>Mg(2+)</name>
        <dbReference type="ChEBI" id="CHEBI:18420"/>
    </ligand>
</feature>
<evidence type="ECO:0000256" key="1">
    <source>
        <dbReference type="ARBA" id="ARBA00005209"/>
    </source>
</evidence>
<evidence type="ECO:0000313" key="13">
    <source>
        <dbReference type="EMBL" id="ORC38462.1"/>
    </source>
</evidence>
<name>A0A1Y1S3A1_9SPIO</name>
<protein>
    <recommendedName>
        <fullName evidence="7">Amidophosphoribosyltransferase</fullName>
        <shortName evidence="7">ATase</shortName>
        <ecNumber evidence="7">2.4.2.14</ecNumber>
    </recommendedName>
    <alternativeName>
        <fullName evidence="7">Glutamine phosphoribosylpyrophosphate amidotransferase</fullName>
        <shortName evidence="7">GPATase</shortName>
    </alternativeName>
</protein>
<dbReference type="PIRSF" id="PIRSF000485">
    <property type="entry name" value="Amd_phspho_trans"/>
    <property type="match status" value="1"/>
</dbReference>
<keyword evidence="6 7" id="KW-0315">Glutamine amidotransferase</keyword>
<dbReference type="Proteomes" id="UP000192343">
    <property type="component" value="Unassembled WGS sequence"/>
</dbReference>
<comment type="similarity">
    <text evidence="2 7 8">In the C-terminal section; belongs to the purine/pyrimidine phosphoribosyltransferase family.</text>
</comment>
<evidence type="ECO:0000256" key="2">
    <source>
        <dbReference type="ARBA" id="ARBA00010138"/>
    </source>
</evidence>
<feature type="binding site" evidence="7 10">
    <location>
        <position position="301"/>
    </location>
    <ligand>
        <name>Mg(2+)</name>
        <dbReference type="ChEBI" id="CHEBI:18420"/>
    </ligand>
</feature>
<dbReference type="CDD" id="cd00715">
    <property type="entry name" value="GPATase_N"/>
    <property type="match status" value="1"/>
</dbReference>
<dbReference type="PANTHER" id="PTHR11907">
    <property type="entry name" value="AMIDOPHOSPHORIBOSYLTRANSFERASE"/>
    <property type="match status" value="1"/>
</dbReference>
<comment type="caution">
    <text evidence="13">The sequence shown here is derived from an EMBL/GenBank/DDBJ whole genome shotgun (WGS) entry which is preliminary data.</text>
</comment>
<dbReference type="GO" id="GO:0000287">
    <property type="term" value="F:magnesium ion binding"/>
    <property type="evidence" value="ECO:0007669"/>
    <property type="project" value="UniProtKB-UniRule"/>
</dbReference>
<feature type="binding site" evidence="7 11">
    <location>
        <position position="453"/>
    </location>
    <ligand>
        <name>[4Fe-4S] cluster</name>
        <dbReference type="ChEBI" id="CHEBI:49883"/>
    </ligand>
</feature>
<evidence type="ECO:0000256" key="10">
    <source>
        <dbReference type="PIRSR" id="PIRSR000485-2"/>
    </source>
</evidence>
<dbReference type="GO" id="GO:0004044">
    <property type="term" value="F:amidophosphoribosyltransferase activity"/>
    <property type="evidence" value="ECO:0007669"/>
    <property type="project" value="UniProtKB-UniRule"/>
</dbReference>
<keyword evidence="7 10" id="KW-0460">Magnesium</keyword>
<dbReference type="SUPFAM" id="SSF53271">
    <property type="entry name" value="PRTase-like"/>
    <property type="match status" value="1"/>
</dbReference>
<reference evidence="13 14" key="1">
    <citation type="submission" date="2017-03" db="EMBL/GenBank/DDBJ databases">
        <title>Draft Genome sequence of Marispirochaeta sp. strain JC444.</title>
        <authorList>
            <person name="Shivani Y."/>
            <person name="Subhash Y."/>
            <person name="Sasikala C."/>
            <person name="Ramana C."/>
        </authorList>
    </citation>
    <scope>NUCLEOTIDE SEQUENCE [LARGE SCALE GENOMIC DNA]</scope>
    <source>
        <strain evidence="13 14">JC444</strain>
    </source>
</reference>
<dbReference type="InterPro" id="IPR000836">
    <property type="entry name" value="PRTase_dom"/>
</dbReference>
<comment type="function">
    <text evidence="7">Catalyzes the formation of phosphoribosylamine from phosphoribosylpyrophosphate (PRPP) and glutamine.</text>
</comment>
<dbReference type="InterPro" id="IPR035584">
    <property type="entry name" value="PurF_N"/>
</dbReference>
<dbReference type="GO" id="GO:0006189">
    <property type="term" value="P:'de novo' IMP biosynthetic process"/>
    <property type="evidence" value="ECO:0007669"/>
    <property type="project" value="UniProtKB-UniRule"/>
</dbReference>
<dbReference type="EC" id="2.4.2.14" evidence="7"/>
<dbReference type="HAMAP" id="MF_01931">
    <property type="entry name" value="PurF"/>
    <property type="match status" value="1"/>
</dbReference>
<dbReference type="PROSITE" id="PS51278">
    <property type="entry name" value="GATASE_TYPE_2"/>
    <property type="match status" value="1"/>
</dbReference>
<dbReference type="GO" id="GO:0051539">
    <property type="term" value="F:4 iron, 4 sulfur cluster binding"/>
    <property type="evidence" value="ECO:0007669"/>
    <property type="project" value="UniProtKB-KW"/>
</dbReference>
<dbReference type="STRING" id="1963862.B4O97_00445"/>
<dbReference type="OrthoDB" id="9801213at2"/>
<comment type="pathway">
    <text evidence="1 7 8">Purine metabolism; IMP biosynthesis via de novo pathway; N(1)-(5-phospho-D-ribosyl)glycinamide from 5-phospho-alpha-D-ribose 1-diphosphate: step 1/2.</text>
</comment>
<keyword evidence="5 7" id="KW-0658">Purine biosynthesis</keyword>
<keyword evidence="3 7" id="KW-0328">Glycosyltransferase</keyword>
<evidence type="ECO:0000256" key="9">
    <source>
        <dbReference type="PIRSR" id="PIRSR000485-1"/>
    </source>
</evidence>
<evidence type="ECO:0000256" key="5">
    <source>
        <dbReference type="ARBA" id="ARBA00022755"/>
    </source>
</evidence>
<feature type="binding site" evidence="7 11">
    <location>
        <position position="400"/>
    </location>
    <ligand>
        <name>[4Fe-4S] cluster</name>
        <dbReference type="ChEBI" id="CHEBI:49883"/>
    </ligand>
</feature>
<feature type="active site" description="Nucleophile" evidence="7 9">
    <location>
        <position position="12"/>
    </location>
</feature>